<dbReference type="InterPro" id="IPR013046">
    <property type="entry name" value="GpV/Gp45"/>
</dbReference>
<sequence length="232" mass="24840">MNAIKRILALENELRAVREELAETNRRLANIIRLGVVESAHERSVNVKTGTNLAKNVPFFVPAAGRVRHYRRPTVGEQCILINIGDGDNLNNAVSLMGLRSNQFPFPTLEENEVMTDYGGGMTELYNLDNGSITCHYPGGMFLNADLTHVGNQEHTGNTNRTGDSIFTGNLINTGAFNHQGAFAVSGGAGGGAATFAGSMEVSDGDVIVDGYSVKLHYHVDSKGGNTSEAKS</sequence>
<organism evidence="2">
    <name type="scientific">bacterium 19PA01SH03</name>
    <dbReference type="NCBI Taxonomy" id="2920705"/>
    <lineage>
        <taxon>Bacteria</taxon>
    </lineage>
</organism>
<dbReference type="EMBL" id="CP095338">
    <property type="protein sequence ID" value="XAG22404.1"/>
    <property type="molecule type" value="Genomic_DNA"/>
</dbReference>
<gene>
    <name evidence="2" type="ORF">MRN70_06280</name>
</gene>
<evidence type="ECO:0000256" key="1">
    <source>
        <dbReference type="SAM" id="Coils"/>
    </source>
</evidence>
<dbReference type="NCBIfam" id="TIGR01644">
    <property type="entry name" value="phage_P2_V"/>
    <property type="match status" value="1"/>
</dbReference>
<dbReference type="InterPro" id="IPR037026">
    <property type="entry name" value="Vgr_OB-fold_dom_sf"/>
</dbReference>
<evidence type="ECO:0000313" key="2">
    <source>
        <dbReference type="EMBL" id="XAG22404.1"/>
    </source>
</evidence>
<proteinExistence type="predicted"/>
<feature type="coiled-coil region" evidence="1">
    <location>
        <begin position="7"/>
        <end position="34"/>
    </location>
</feature>
<name>A0AAU6SR34_UNCXX</name>
<protein>
    <submittedName>
        <fullName evidence="2">Phage baseplate assembly protein V</fullName>
    </submittedName>
</protein>
<reference evidence="2" key="1">
    <citation type="submission" date="2022-03" db="EMBL/GenBank/DDBJ databases">
        <title>Sea Food Isolates.</title>
        <authorList>
            <person name="Li c."/>
        </authorList>
    </citation>
    <scope>NUCLEOTIDE SEQUENCE</scope>
    <source>
        <strain evidence="2">19PA01SH03</strain>
    </source>
</reference>
<keyword evidence="1" id="KW-0175">Coiled coil</keyword>
<dbReference type="AlphaFoldDB" id="A0AAU6SR34"/>
<accession>A0AAU6SR34</accession>
<dbReference type="Gene3D" id="2.40.50.230">
    <property type="entry name" value="Gp5 N-terminal domain"/>
    <property type="match status" value="1"/>
</dbReference>